<accession>A0ABP9R094</accession>
<organism evidence="2 3">
    <name type="scientific">Viridibacterium curvum</name>
    <dbReference type="NCBI Taxonomy" id="1101404"/>
    <lineage>
        <taxon>Bacteria</taxon>
        <taxon>Pseudomonadati</taxon>
        <taxon>Pseudomonadota</taxon>
        <taxon>Betaproteobacteria</taxon>
        <taxon>Rhodocyclales</taxon>
        <taxon>Rhodocyclaceae</taxon>
        <taxon>Viridibacterium</taxon>
    </lineage>
</organism>
<dbReference type="RefSeq" id="WP_345534139.1">
    <property type="nucleotide sequence ID" value="NZ_BAABLD010000015.1"/>
</dbReference>
<evidence type="ECO:0000256" key="1">
    <source>
        <dbReference type="SAM" id="SignalP"/>
    </source>
</evidence>
<dbReference type="Proteomes" id="UP001500547">
    <property type="component" value="Unassembled WGS sequence"/>
</dbReference>
<feature type="chain" id="PRO_5045903638" evidence="1">
    <location>
        <begin position="28"/>
        <end position="175"/>
    </location>
</feature>
<feature type="signal peptide" evidence="1">
    <location>
        <begin position="1"/>
        <end position="27"/>
    </location>
</feature>
<keyword evidence="1" id="KW-0732">Signal</keyword>
<comment type="caution">
    <text evidence="2">The sequence shown here is derived from an EMBL/GenBank/DDBJ whole genome shotgun (WGS) entry which is preliminary data.</text>
</comment>
<dbReference type="EMBL" id="BAABLD010000015">
    <property type="protein sequence ID" value="GAA5169997.1"/>
    <property type="molecule type" value="Genomic_DNA"/>
</dbReference>
<reference evidence="3" key="1">
    <citation type="journal article" date="2019" name="Int. J. Syst. Evol. Microbiol.">
        <title>The Global Catalogue of Microorganisms (GCM) 10K type strain sequencing project: providing services to taxonomists for standard genome sequencing and annotation.</title>
        <authorList>
            <consortium name="The Broad Institute Genomics Platform"/>
            <consortium name="The Broad Institute Genome Sequencing Center for Infectious Disease"/>
            <person name="Wu L."/>
            <person name="Ma J."/>
        </authorList>
    </citation>
    <scope>NUCLEOTIDE SEQUENCE [LARGE SCALE GENOMIC DNA]</scope>
    <source>
        <strain evidence="3">JCM 18715</strain>
    </source>
</reference>
<name>A0ABP9R094_9RHOO</name>
<evidence type="ECO:0000313" key="2">
    <source>
        <dbReference type="EMBL" id="GAA5169997.1"/>
    </source>
</evidence>
<protein>
    <submittedName>
        <fullName evidence="2">Uncharacterized protein</fullName>
    </submittedName>
</protein>
<sequence>MKQHLTRSLFGSLLALSLLAGSATANAAGRMIRLPIEDALAWDSIGEKLEDKGIKIYWSDQAIPGQITEDIEKDTYSRGVNAFLKSERRACMNAFSMTFDALIRNAVASGANAIIGITSYHDDYKDFASTREFRCDVGSFRAGVGFRVQFVKLSAETSPASSASGMTTTTPPAPR</sequence>
<gene>
    <name evidence="2" type="ORF">GCM10025770_32280</name>
</gene>
<keyword evidence="3" id="KW-1185">Reference proteome</keyword>
<evidence type="ECO:0000313" key="3">
    <source>
        <dbReference type="Proteomes" id="UP001500547"/>
    </source>
</evidence>
<proteinExistence type="predicted"/>